<comment type="caution">
    <text evidence="1">The sequence shown here is derived from an EMBL/GenBank/DDBJ whole genome shotgun (WGS) entry which is preliminary data.</text>
</comment>
<dbReference type="AlphaFoldDB" id="A0A921RQS1"/>
<proteinExistence type="predicted"/>
<dbReference type="Proteomes" id="UP000807115">
    <property type="component" value="Chromosome 2"/>
</dbReference>
<dbReference type="Gramene" id="EER97034">
    <property type="protein sequence ID" value="EER97034"/>
    <property type="gene ID" value="SORBI_3002G263300"/>
</dbReference>
<accession>A0A921RQS1</accession>
<protein>
    <submittedName>
        <fullName evidence="1">Uncharacterized protein</fullName>
    </submittedName>
</protein>
<organism evidence="1 2">
    <name type="scientific">Sorghum bicolor</name>
    <name type="common">Sorghum</name>
    <name type="synonym">Sorghum vulgare</name>
    <dbReference type="NCBI Taxonomy" id="4558"/>
    <lineage>
        <taxon>Eukaryota</taxon>
        <taxon>Viridiplantae</taxon>
        <taxon>Streptophyta</taxon>
        <taxon>Embryophyta</taxon>
        <taxon>Tracheophyta</taxon>
        <taxon>Spermatophyta</taxon>
        <taxon>Magnoliopsida</taxon>
        <taxon>Liliopsida</taxon>
        <taxon>Poales</taxon>
        <taxon>Poaceae</taxon>
        <taxon>PACMAD clade</taxon>
        <taxon>Panicoideae</taxon>
        <taxon>Andropogonodae</taxon>
        <taxon>Andropogoneae</taxon>
        <taxon>Sorghinae</taxon>
        <taxon>Sorghum</taxon>
    </lineage>
</organism>
<reference evidence="1" key="1">
    <citation type="journal article" date="2019" name="BMC Genomics">
        <title>A new reference genome for Sorghum bicolor reveals high levels of sequence similarity between sweet and grain genotypes: implications for the genetics of sugar metabolism.</title>
        <authorList>
            <person name="Cooper E.A."/>
            <person name="Brenton Z.W."/>
            <person name="Flinn B.S."/>
            <person name="Jenkins J."/>
            <person name="Shu S."/>
            <person name="Flowers D."/>
            <person name="Luo F."/>
            <person name="Wang Y."/>
            <person name="Xia P."/>
            <person name="Barry K."/>
            <person name="Daum C."/>
            <person name="Lipzen A."/>
            <person name="Yoshinaga Y."/>
            <person name="Schmutz J."/>
            <person name="Saski C."/>
            <person name="Vermerris W."/>
            <person name="Kresovich S."/>
        </authorList>
    </citation>
    <scope>NUCLEOTIDE SEQUENCE</scope>
</reference>
<name>A0A921RQS1_SORBI</name>
<evidence type="ECO:0000313" key="2">
    <source>
        <dbReference type="Proteomes" id="UP000807115"/>
    </source>
</evidence>
<dbReference type="EMBL" id="CM027681">
    <property type="protein sequence ID" value="KAG0544457.1"/>
    <property type="molecule type" value="Genomic_DNA"/>
</dbReference>
<evidence type="ECO:0000313" key="1">
    <source>
        <dbReference type="EMBL" id="KAG0544457.1"/>
    </source>
</evidence>
<reference evidence="1" key="2">
    <citation type="submission" date="2020-10" db="EMBL/GenBank/DDBJ databases">
        <authorList>
            <person name="Cooper E.A."/>
            <person name="Brenton Z.W."/>
            <person name="Flinn B.S."/>
            <person name="Jenkins J."/>
            <person name="Shu S."/>
            <person name="Flowers D."/>
            <person name="Luo F."/>
            <person name="Wang Y."/>
            <person name="Xia P."/>
            <person name="Barry K."/>
            <person name="Daum C."/>
            <person name="Lipzen A."/>
            <person name="Yoshinaga Y."/>
            <person name="Schmutz J."/>
            <person name="Saski C."/>
            <person name="Vermerris W."/>
            <person name="Kresovich S."/>
        </authorList>
    </citation>
    <scope>NUCLEOTIDE SEQUENCE</scope>
</reference>
<sequence>MQMQHELRKDLDTAGFIPCLHCTSFTTDLNPTRSPSHLNRESRWPCWCLLLDEVHGFSFDSVVGDLRQWFDKIGSGLCEPDEDDTGIEIVITFLLPSRLSLPRCIYTQVAGNCTILSLPPHIKSQQT</sequence>
<gene>
    <name evidence="1" type="ORF">BDA96_02G276500</name>
</gene>